<organism evidence="2 3">
    <name type="scientific">Brachionus plicatilis</name>
    <name type="common">Marine rotifer</name>
    <name type="synonym">Brachionus muelleri</name>
    <dbReference type="NCBI Taxonomy" id="10195"/>
    <lineage>
        <taxon>Eukaryota</taxon>
        <taxon>Metazoa</taxon>
        <taxon>Spiralia</taxon>
        <taxon>Gnathifera</taxon>
        <taxon>Rotifera</taxon>
        <taxon>Eurotatoria</taxon>
        <taxon>Monogononta</taxon>
        <taxon>Pseudotrocha</taxon>
        <taxon>Ploima</taxon>
        <taxon>Brachionidae</taxon>
        <taxon>Brachionus</taxon>
    </lineage>
</organism>
<dbReference type="EMBL" id="REGN01005631">
    <property type="protein sequence ID" value="RNA12702.1"/>
    <property type="molecule type" value="Genomic_DNA"/>
</dbReference>
<evidence type="ECO:0000256" key="1">
    <source>
        <dbReference type="SAM" id="Phobius"/>
    </source>
</evidence>
<reference evidence="2 3" key="1">
    <citation type="journal article" date="2018" name="Sci. Rep.">
        <title>Genomic signatures of local adaptation to the degree of environmental predictability in rotifers.</title>
        <authorList>
            <person name="Franch-Gras L."/>
            <person name="Hahn C."/>
            <person name="Garcia-Roger E.M."/>
            <person name="Carmona M.J."/>
            <person name="Serra M."/>
            <person name="Gomez A."/>
        </authorList>
    </citation>
    <scope>NUCLEOTIDE SEQUENCE [LARGE SCALE GENOMIC DNA]</scope>
    <source>
        <strain evidence="2">HYR1</strain>
    </source>
</reference>
<accession>A0A3M7QMY9</accession>
<keyword evidence="1" id="KW-0472">Membrane</keyword>
<sequence>MTNLLLSVYFMKDMLMSKCSSQSNLVKNLWSVEWQEIRNIKIIFEGFSELLLPLYLKFLHKRPFLSRYFILNIFYNFKLIFKNIRQKSIPKYRKESNKIFFYFLTSSIFIVICKIASI</sequence>
<protein>
    <submittedName>
        <fullName evidence="2">Uncharacterized protein</fullName>
    </submittedName>
</protein>
<dbReference type="AlphaFoldDB" id="A0A3M7QMY9"/>
<keyword evidence="1" id="KW-1133">Transmembrane helix</keyword>
<feature type="transmembrane region" description="Helical" evidence="1">
    <location>
        <begin position="64"/>
        <end position="81"/>
    </location>
</feature>
<feature type="transmembrane region" description="Helical" evidence="1">
    <location>
        <begin position="99"/>
        <end position="117"/>
    </location>
</feature>
<evidence type="ECO:0000313" key="2">
    <source>
        <dbReference type="EMBL" id="RNA12702.1"/>
    </source>
</evidence>
<keyword evidence="1" id="KW-0812">Transmembrane</keyword>
<proteinExistence type="predicted"/>
<comment type="caution">
    <text evidence="2">The sequence shown here is derived from an EMBL/GenBank/DDBJ whole genome shotgun (WGS) entry which is preliminary data.</text>
</comment>
<evidence type="ECO:0000313" key="3">
    <source>
        <dbReference type="Proteomes" id="UP000276133"/>
    </source>
</evidence>
<keyword evidence="3" id="KW-1185">Reference proteome</keyword>
<gene>
    <name evidence="2" type="ORF">BpHYR1_018962</name>
</gene>
<name>A0A3M7QMY9_BRAPC</name>
<dbReference type="Proteomes" id="UP000276133">
    <property type="component" value="Unassembled WGS sequence"/>
</dbReference>